<dbReference type="AlphaFoldDB" id="A0A8T0XMR4"/>
<proteinExistence type="predicted"/>
<dbReference type="Proteomes" id="UP000823388">
    <property type="component" value="Chromosome 1K"/>
</dbReference>
<dbReference type="EMBL" id="CM029037">
    <property type="protein sequence ID" value="KAG2658453.1"/>
    <property type="molecule type" value="Genomic_DNA"/>
</dbReference>
<protein>
    <submittedName>
        <fullName evidence="1">Uncharacterized protein</fullName>
    </submittedName>
</protein>
<evidence type="ECO:0000313" key="2">
    <source>
        <dbReference type="Proteomes" id="UP000823388"/>
    </source>
</evidence>
<reference evidence="1" key="1">
    <citation type="submission" date="2020-05" db="EMBL/GenBank/DDBJ databases">
        <title>WGS assembly of Panicum virgatum.</title>
        <authorList>
            <person name="Lovell J.T."/>
            <person name="Jenkins J."/>
            <person name="Shu S."/>
            <person name="Juenger T.E."/>
            <person name="Schmutz J."/>
        </authorList>
    </citation>
    <scope>NUCLEOTIDE SEQUENCE</scope>
    <source>
        <strain evidence="1">AP13</strain>
    </source>
</reference>
<name>A0A8T0XMR4_PANVG</name>
<accession>A0A8T0XMR4</accession>
<evidence type="ECO:0000313" key="1">
    <source>
        <dbReference type="EMBL" id="KAG2658453.1"/>
    </source>
</evidence>
<gene>
    <name evidence="1" type="ORF">PVAP13_1KG256605</name>
</gene>
<sequence length="35" mass="4050">MEKSASWTIRLHITHLAHNQTRTCNGIWAKVGMEQ</sequence>
<keyword evidence="2" id="KW-1185">Reference proteome</keyword>
<organism evidence="1 2">
    <name type="scientific">Panicum virgatum</name>
    <name type="common">Blackwell switchgrass</name>
    <dbReference type="NCBI Taxonomy" id="38727"/>
    <lineage>
        <taxon>Eukaryota</taxon>
        <taxon>Viridiplantae</taxon>
        <taxon>Streptophyta</taxon>
        <taxon>Embryophyta</taxon>
        <taxon>Tracheophyta</taxon>
        <taxon>Spermatophyta</taxon>
        <taxon>Magnoliopsida</taxon>
        <taxon>Liliopsida</taxon>
        <taxon>Poales</taxon>
        <taxon>Poaceae</taxon>
        <taxon>PACMAD clade</taxon>
        <taxon>Panicoideae</taxon>
        <taxon>Panicodae</taxon>
        <taxon>Paniceae</taxon>
        <taxon>Panicinae</taxon>
        <taxon>Panicum</taxon>
        <taxon>Panicum sect. Hiantes</taxon>
    </lineage>
</organism>
<comment type="caution">
    <text evidence="1">The sequence shown here is derived from an EMBL/GenBank/DDBJ whole genome shotgun (WGS) entry which is preliminary data.</text>
</comment>